<dbReference type="STRING" id="151549.A0A4C1UKQ1"/>
<protein>
    <recommendedName>
        <fullName evidence="3">Histone-lysine N-methyltransferase SETMAR</fullName>
    </recommendedName>
</protein>
<gene>
    <name evidence="1" type="ORF">EVAR_16481_1</name>
</gene>
<organism evidence="1 2">
    <name type="scientific">Eumeta variegata</name>
    <name type="common">Bagworm moth</name>
    <name type="synonym">Eumeta japonica</name>
    <dbReference type="NCBI Taxonomy" id="151549"/>
    <lineage>
        <taxon>Eukaryota</taxon>
        <taxon>Metazoa</taxon>
        <taxon>Ecdysozoa</taxon>
        <taxon>Arthropoda</taxon>
        <taxon>Hexapoda</taxon>
        <taxon>Insecta</taxon>
        <taxon>Pterygota</taxon>
        <taxon>Neoptera</taxon>
        <taxon>Endopterygota</taxon>
        <taxon>Lepidoptera</taxon>
        <taxon>Glossata</taxon>
        <taxon>Ditrysia</taxon>
        <taxon>Tineoidea</taxon>
        <taxon>Psychidae</taxon>
        <taxon>Oiketicinae</taxon>
        <taxon>Eumeta</taxon>
    </lineage>
</organism>
<dbReference type="Gene3D" id="3.30.420.10">
    <property type="entry name" value="Ribonuclease H-like superfamily/Ribonuclease H"/>
    <property type="match status" value="1"/>
</dbReference>
<evidence type="ECO:0008006" key="3">
    <source>
        <dbReference type="Google" id="ProtNLM"/>
    </source>
</evidence>
<dbReference type="EMBL" id="BGZK01000186">
    <property type="protein sequence ID" value="GBP26899.1"/>
    <property type="molecule type" value="Genomic_DNA"/>
</dbReference>
<comment type="caution">
    <text evidence="1">The sequence shown here is derived from an EMBL/GenBank/DDBJ whole genome shotgun (WGS) entry which is preliminary data.</text>
</comment>
<evidence type="ECO:0000313" key="1">
    <source>
        <dbReference type="EMBL" id="GBP26899.1"/>
    </source>
</evidence>
<dbReference type="AlphaFoldDB" id="A0A4C1UKQ1"/>
<accession>A0A4C1UKQ1</accession>
<sequence length="158" mass="17879">MCGVSLKGKCRNSDVREQCGMKEDLLTRIEKDMLQWFGHLEKMNESKLTKQMCRANMCREKSASADTVGSTAACYVVAQYLRVSSKGCQYCISTLRTAVAIAAVRDAGFEKLDHPSYSHDLTPSDFYLFERLKEYLKGQRFKGVEEVIAEVHTGIFRS</sequence>
<dbReference type="Proteomes" id="UP000299102">
    <property type="component" value="Unassembled WGS sequence"/>
</dbReference>
<dbReference type="InterPro" id="IPR036397">
    <property type="entry name" value="RNaseH_sf"/>
</dbReference>
<proteinExistence type="predicted"/>
<dbReference type="OrthoDB" id="550012at2759"/>
<name>A0A4C1UKQ1_EUMVA</name>
<evidence type="ECO:0000313" key="2">
    <source>
        <dbReference type="Proteomes" id="UP000299102"/>
    </source>
</evidence>
<reference evidence="1 2" key="1">
    <citation type="journal article" date="2019" name="Commun. Biol.">
        <title>The bagworm genome reveals a unique fibroin gene that provides high tensile strength.</title>
        <authorList>
            <person name="Kono N."/>
            <person name="Nakamura H."/>
            <person name="Ohtoshi R."/>
            <person name="Tomita M."/>
            <person name="Numata K."/>
            <person name="Arakawa K."/>
        </authorList>
    </citation>
    <scope>NUCLEOTIDE SEQUENCE [LARGE SCALE GENOMIC DNA]</scope>
</reference>
<dbReference type="GO" id="GO:0003676">
    <property type="term" value="F:nucleic acid binding"/>
    <property type="evidence" value="ECO:0007669"/>
    <property type="project" value="InterPro"/>
</dbReference>
<keyword evidence="2" id="KW-1185">Reference proteome</keyword>